<sequence length="499" mass="54802">MASKISSAWGRTIDKVAQTSSFYMVVAASSCSNAEIFSTNNNQPAQVLMFKDRIVRDAEKYIASCPKECDCTVVVNDGKVLLPRSLAMALGGGDAKTTLASNQVQAQERLNAEKAQAEEVIRKQRLAQQAQALQREQQLLAEVEALRMQRKFEEEARVKEQLRVAQETKAREEERFAREAAEKDRVRLVELQKSQELAKADQDERRKDRELLLQLSSELTRLRVEAAAAAAAAAAIKATSAVSVAVPLPVSASTPEALPPEPIYANRKALVIGNDSYKVVAKLENAREDARLMAKSLTHVGYQVTLKLDLTEKEMKAALRGFKSQVVAGDEVAIFYAGHGVQLANANYLIPIDVAGQDEEQVRDEGIALQRLLDDMTDKKVKFTLAMIDACRDNPFKNNGRAIGGGLRGLAPTTAATGQMVVFSAGSGQQALDKLGPSDPDKNGLFTRIFAREMQKPSVTIDRVVRSVRTEVVKLARSVGHDQVPAIYDQVVGEFYFRR</sequence>
<evidence type="ECO:0000313" key="4">
    <source>
        <dbReference type="Proteomes" id="UP001431902"/>
    </source>
</evidence>
<dbReference type="Pfam" id="PF00656">
    <property type="entry name" value="Peptidase_C14"/>
    <property type="match status" value="1"/>
</dbReference>
<dbReference type="InterPro" id="IPR001309">
    <property type="entry name" value="Pept_C14_p20"/>
</dbReference>
<evidence type="ECO:0000259" key="2">
    <source>
        <dbReference type="PROSITE" id="PS50208"/>
    </source>
</evidence>
<dbReference type="PANTHER" id="PTHR22576">
    <property type="entry name" value="MUCOSA ASSOCIATED LYMPHOID TISSUE LYMPHOMA TRANSLOCATION PROTEIN 1/PARACASPASE"/>
    <property type="match status" value="1"/>
</dbReference>
<evidence type="ECO:0000313" key="3">
    <source>
        <dbReference type="EMBL" id="MDI9233892.1"/>
    </source>
</evidence>
<dbReference type="PROSITE" id="PS51257">
    <property type="entry name" value="PROKAR_LIPOPROTEIN"/>
    <property type="match status" value="1"/>
</dbReference>
<name>A0ABT6X703_9BURK</name>
<keyword evidence="1" id="KW-0175">Coiled coil</keyword>
<dbReference type="RefSeq" id="WP_283224282.1">
    <property type="nucleotide sequence ID" value="NZ_JASGBH010000005.1"/>
</dbReference>
<proteinExistence type="predicted"/>
<dbReference type="EMBL" id="JASGBH010000005">
    <property type="protein sequence ID" value="MDI9233892.1"/>
    <property type="molecule type" value="Genomic_DNA"/>
</dbReference>
<gene>
    <name evidence="3" type="ORF">QLQ16_08585</name>
</gene>
<dbReference type="SUPFAM" id="SSF52129">
    <property type="entry name" value="Caspase-like"/>
    <property type="match status" value="1"/>
</dbReference>
<comment type="caution">
    <text evidence="3">The sequence shown here is derived from an EMBL/GenBank/DDBJ whole genome shotgun (WGS) entry which is preliminary data.</text>
</comment>
<organism evidence="3 4">
    <name type="scientific">Limnohabitans lacus</name>
    <dbReference type="NCBI Taxonomy" id="3045173"/>
    <lineage>
        <taxon>Bacteria</taxon>
        <taxon>Pseudomonadati</taxon>
        <taxon>Pseudomonadota</taxon>
        <taxon>Betaproteobacteria</taxon>
        <taxon>Burkholderiales</taxon>
        <taxon>Comamonadaceae</taxon>
        <taxon>Limnohabitans</taxon>
    </lineage>
</organism>
<accession>A0ABT6X703</accession>
<dbReference type="InterPro" id="IPR052039">
    <property type="entry name" value="Caspase-related_regulators"/>
</dbReference>
<dbReference type="PROSITE" id="PS50208">
    <property type="entry name" value="CASPASE_P20"/>
    <property type="match status" value="1"/>
</dbReference>
<dbReference type="InterPro" id="IPR029030">
    <property type="entry name" value="Caspase-like_dom_sf"/>
</dbReference>
<reference evidence="3" key="1">
    <citation type="submission" date="2023-05" db="EMBL/GenBank/DDBJ databases">
        <title>Limnohabitans sp. strain HM2-2 Genome sequencing and assembly.</title>
        <authorList>
            <person name="Jung Y."/>
        </authorList>
    </citation>
    <scope>NUCLEOTIDE SEQUENCE</scope>
    <source>
        <strain evidence="3">HM2-2</strain>
    </source>
</reference>
<keyword evidence="4" id="KW-1185">Reference proteome</keyword>
<protein>
    <submittedName>
        <fullName evidence="3">Caspase family protein</fullName>
    </submittedName>
</protein>
<dbReference type="InterPro" id="IPR011600">
    <property type="entry name" value="Pept_C14_caspase"/>
</dbReference>
<dbReference type="PANTHER" id="PTHR22576:SF37">
    <property type="entry name" value="MUCOSA-ASSOCIATED LYMPHOID TISSUE LYMPHOMA TRANSLOCATION PROTEIN 1"/>
    <property type="match status" value="1"/>
</dbReference>
<evidence type="ECO:0000256" key="1">
    <source>
        <dbReference type="SAM" id="Coils"/>
    </source>
</evidence>
<feature type="domain" description="Caspase family p20" evidence="2">
    <location>
        <begin position="265"/>
        <end position="395"/>
    </location>
</feature>
<dbReference type="Proteomes" id="UP001431902">
    <property type="component" value="Unassembled WGS sequence"/>
</dbReference>
<feature type="coiled-coil region" evidence="1">
    <location>
        <begin position="103"/>
        <end position="175"/>
    </location>
</feature>
<dbReference type="Gene3D" id="3.40.50.1460">
    <property type="match status" value="1"/>
</dbReference>